<evidence type="ECO:0000256" key="2">
    <source>
        <dbReference type="ARBA" id="ARBA00001947"/>
    </source>
</evidence>
<feature type="domain" description="Class II aldolase/adducin N-terminal" evidence="9">
    <location>
        <begin position="9"/>
        <end position="199"/>
    </location>
</feature>
<name>A0A916JA85_9BACT</name>
<evidence type="ECO:0000313" key="10">
    <source>
        <dbReference type="EMBL" id="CAG4994542.1"/>
    </source>
</evidence>
<dbReference type="EC" id="5.1.3.4" evidence="4"/>
<evidence type="ECO:0000256" key="1">
    <source>
        <dbReference type="ARBA" id="ARBA00001726"/>
    </source>
</evidence>
<comment type="similarity">
    <text evidence="3">Belongs to the aldolase class II family. AraD/FucA subfamily.</text>
</comment>
<dbReference type="InterPro" id="IPR036409">
    <property type="entry name" value="Aldolase_II/adducin_N_sf"/>
</dbReference>
<dbReference type="SUPFAM" id="SSF53639">
    <property type="entry name" value="AraD/HMP-PK domain-like"/>
    <property type="match status" value="1"/>
</dbReference>
<evidence type="ECO:0000256" key="5">
    <source>
        <dbReference type="ARBA" id="ARBA00022723"/>
    </source>
</evidence>
<reference evidence="10" key="1">
    <citation type="submission" date="2021-04" db="EMBL/GenBank/DDBJ databases">
        <authorList>
            <person name="Rodrigo-Torres L."/>
            <person name="Arahal R. D."/>
            <person name="Lucena T."/>
        </authorList>
    </citation>
    <scope>NUCLEOTIDE SEQUENCE</scope>
    <source>
        <strain evidence="10">CECT 9275</strain>
    </source>
</reference>
<dbReference type="InterPro" id="IPR050197">
    <property type="entry name" value="Aldolase_class_II_sugar_metab"/>
</dbReference>
<evidence type="ECO:0000256" key="3">
    <source>
        <dbReference type="ARBA" id="ARBA00010037"/>
    </source>
</evidence>
<dbReference type="FunFam" id="3.40.225.10:FF:000001">
    <property type="entry name" value="L-ribulose-5-phosphate 4-epimerase UlaF"/>
    <property type="match status" value="1"/>
</dbReference>
<accession>A0A916JA85</accession>
<dbReference type="Proteomes" id="UP000680038">
    <property type="component" value="Unassembled WGS sequence"/>
</dbReference>
<organism evidence="10 11">
    <name type="scientific">Dyadobacter helix</name>
    <dbReference type="NCBI Taxonomy" id="2822344"/>
    <lineage>
        <taxon>Bacteria</taxon>
        <taxon>Pseudomonadati</taxon>
        <taxon>Bacteroidota</taxon>
        <taxon>Cytophagia</taxon>
        <taxon>Cytophagales</taxon>
        <taxon>Spirosomataceae</taxon>
        <taxon>Dyadobacter</taxon>
    </lineage>
</organism>
<dbReference type="RefSeq" id="WP_215238065.1">
    <property type="nucleotide sequence ID" value="NZ_CAJRAF010000001.1"/>
</dbReference>
<dbReference type="PANTHER" id="PTHR22789:SF8">
    <property type="entry name" value="L-RIBULOSE-5-PHOSPHATE 4-EPIMERASE SGBE"/>
    <property type="match status" value="1"/>
</dbReference>
<dbReference type="SMART" id="SM01007">
    <property type="entry name" value="Aldolase_II"/>
    <property type="match status" value="1"/>
</dbReference>
<gene>
    <name evidence="10" type="primary">ulaF</name>
    <name evidence="10" type="ORF">DYBT9275_01415</name>
</gene>
<evidence type="ECO:0000256" key="6">
    <source>
        <dbReference type="ARBA" id="ARBA00022833"/>
    </source>
</evidence>
<keyword evidence="7 10" id="KW-0413">Isomerase</keyword>
<sequence length="234" mass="26120">MSRYTYLKEQVFEANMEIPKENLAIVTFGNVSGIDRQEGVVAIKPSGVPYNRLKVEDIVIVDLDNVVIEGSMRPSSDTRTHTLLYKNFPSIGGVCHTHSTYAVAWAQAQKPIPNLGTTHADHLVQAVPVTEVMTDEAILRDYELETGYQILETFTRNALSPEEVEMVLVACHGPFTWGKDPAKAIYNSVVLEEIAKMAFLTLQINASAETIKQTLIDKHYFRKHGKDAYYGQGC</sequence>
<comment type="catalytic activity">
    <reaction evidence="1">
        <text>L-ribulose 5-phosphate = D-xylulose 5-phosphate</text>
        <dbReference type="Rhea" id="RHEA:22368"/>
        <dbReference type="ChEBI" id="CHEBI:57737"/>
        <dbReference type="ChEBI" id="CHEBI:58226"/>
        <dbReference type="EC" id="5.1.3.4"/>
    </reaction>
</comment>
<dbReference type="AlphaFoldDB" id="A0A916JA85"/>
<keyword evidence="8" id="KW-0119">Carbohydrate metabolism</keyword>
<dbReference type="GO" id="GO:0016832">
    <property type="term" value="F:aldehyde-lyase activity"/>
    <property type="evidence" value="ECO:0007669"/>
    <property type="project" value="TreeGrafter"/>
</dbReference>
<dbReference type="PANTHER" id="PTHR22789">
    <property type="entry name" value="FUCULOSE PHOSPHATE ALDOLASE"/>
    <property type="match status" value="1"/>
</dbReference>
<dbReference type="GO" id="GO:0046872">
    <property type="term" value="F:metal ion binding"/>
    <property type="evidence" value="ECO:0007669"/>
    <property type="project" value="UniProtKB-KW"/>
</dbReference>
<keyword evidence="5" id="KW-0479">Metal-binding</keyword>
<dbReference type="NCBIfam" id="NF006047">
    <property type="entry name" value="PRK08193.1"/>
    <property type="match status" value="1"/>
</dbReference>
<evidence type="ECO:0000259" key="9">
    <source>
        <dbReference type="SMART" id="SM01007"/>
    </source>
</evidence>
<protein>
    <recommendedName>
        <fullName evidence="4">L-ribulose-5-phosphate 4-epimerase</fullName>
        <ecNumber evidence="4">5.1.3.4</ecNumber>
    </recommendedName>
</protein>
<evidence type="ECO:0000313" key="11">
    <source>
        <dbReference type="Proteomes" id="UP000680038"/>
    </source>
</evidence>
<dbReference type="GO" id="GO:0005829">
    <property type="term" value="C:cytosol"/>
    <property type="evidence" value="ECO:0007669"/>
    <property type="project" value="TreeGrafter"/>
</dbReference>
<proteinExistence type="inferred from homology"/>
<comment type="cofactor">
    <cofactor evidence="2">
        <name>Zn(2+)</name>
        <dbReference type="ChEBI" id="CHEBI:29105"/>
    </cofactor>
</comment>
<comment type="caution">
    <text evidence="10">The sequence shown here is derived from an EMBL/GenBank/DDBJ whole genome shotgun (WGS) entry which is preliminary data.</text>
</comment>
<keyword evidence="6" id="KW-0862">Zinc</keyword>
<evidence type="ECO:0000256" key="7">
    <source>
        <dbReference type="ARBA" id="ARBA00023235"/>
    </source>
</evidence>
<evidence type="ECO:0000256" key="4">
    <source>
        <dbReference type="ARBA" id="ARBA00013186"/>
    </source>
</evidence>
<dbReference type="GO" id="GO:0019323">
    <property type="term" value="P:pentose catabolic process"/>
    <property type="evidence" value="ECO:0007669"/>
    <property type="project" value="TreeGrafter"/>
</dbReference>
<dbReference type="Gene3D" id="3.40.225.10">
    <property type="entry name" value="Class II aldolase/adducin N-terminal domain"/>
    <property type="match status" value="1"/>
</dbReference>
<evidence type="ECO:0000256" key="8">
    <source>
        <dbReference type="ARBA" id="ARBA00023277"/>
    </source>
</evidence>
<dbReference type="GO" id="GO:0008742">
    <property type="term" value="F:L-ribulose-phosphate 4-epimerase activity"/>
    <property type="evidence" value="ECO:0007669"/>
    <property type="project" value="UniProtKB-EC"/>
</dbReference>
<dbReference type="Pfam" id="PF00596">
    <property type="entry name" value="Aldolase_II"/>
    <property type="match status" value="1"/>
</dbReference>
<dbReference type="EMBL" id="CAJRAF010000001">
    <property type="protein sequence ID" value="CAG4994542.1"/>
    <property type="molecule type" value="Genomic_DNA"/>
</dbReference>
<dbReference type="InterPro" id="IPR001303">
    <property type="entry name" value="Aldolase_II/adducin_N"/>
</dbReference>
<keyword evidence="11" id="KW-1185">Reference proteome</keyword>